<dbReference type="Proteomes" id="UP001431131">
    <property type="component" value="Unassembled WGS sequence"/>
</dbReference>
<comment type="caution">
    <text evidence="2">The sequence shown here is derived from an EMBL/GenBank/DDBJ whole genome shotgun (WGS) entry which is preliminary data.</text>
</comment>
<proteinExistence type="predicted"/>
<feature type="domain" description="Beta-lactamase-related" evidence="1">
    <location>
        <begin position="21"/>
        <end position="321"/>
    </location>
</feature>
<reference evidence="2" key="1">
    <citation type="submission" date="2022-02" db="EMBL/GenBank/DDBJ databases">
        <title>Fredinandcohnia quinoae sp. nov. isolated from Chenopodium quinoa seeds.</title>
        <authorList>
            <person name="Saati-Santamaria Z."/>
            <person name="Flores-Felix J.D."/>
            <person name="Igual J.M."/>
            <person name="Velazquez E."/>
            <person name="Garcia-Fraile P."/>
            <person name="Martinez-Molina E."/>
        </authorList>
    </citation>
    <scope>NUCLEOTIDE SEQUENCE</scope>
    <source>
        <strain evidence="2">SECRCQ15</strain>
    </source>
</reference>
<evidence type="ECO:0000259" key="1">
    <source>
        <dbReference type="Pfam" id="PF00144"/>
    </source>
</evidence>
<dbReference type="InterPro" id="IPR050789">
    <property type="entry name" value="Diverse_Enzym_Activities"/>
</dbReference>
<accession>A0AAW5E7Z4</accession>
<sequence length="341" mass="38688">MILPQHLNNRFQPVTSHVRNTSQMVDCTGASVLVIHNDEIVSEEYWGKHSKSLNARHIQEDSQFHVASVRKSYIGFAVAYAVHKGYIHSIDDEVVKYLSVENDELLNQTTIRHLLTHTHGLNTRDGRLFREFPPGTSWAYRDCSIDMLAEIIRKTTGETIAEILSEQVFTPLNFTETGWQDEPTEKLVDVIREPNDKFWSASNGTDGDKKNMYVSTRELAYWGYVHMKQGFINGEQVVPKEMIKLATSIQSPILENKDLPQNGFLWFVKDMPARKTEIGELVPKGSYQILGYTSVAVLVIPQYDVVAVRMFNSYGSTPGYDYLTDIREFGDVVMGCVGKLG</sequence>
<dbReference type="EMBL" id="JAKTTI010000009">
    <property type="protein sequence ID" value="MCH1625263.1"/>
    <property type="molecule type" value="Genomic_DNA"/>
</dbReference>
<dbReference type="InterPro" id="IPR001466">
    <property type="entry name" value="Beta-lactam-related"/>
</dbReference>
<organism evidence="2 3">
    <name type="scientific">Fredinandcohnia quinoae</name>
    <dbReference type="NCBI Taxonomy" id="2918902"/>
    <lineage>
        <taxon>Bacteria</taxon>
        <taxon>Bacillati</taxon>
        <taxon>Bacillota</taxon>
        <taxon>Bacilli</taxon>
        <taxon>Bacillales</taxon>
        <taxon>Bacillaceae</taxon>
        <taxon>Fredinandcohnia</taxon>
    </lineage>
</organism>
<dbReference type="AlphaFoldDB" id="A0AAW5E7Z4"/>
<dbReference type="RefSeq" id="WP_240254427.1">
    <property type="nucleotide sequence ID" value="NZ_JAKTTI010000009.1"/>
</dbReference>
<keyword evidence="3" id="KW-1185">Reference proteome</keyword>
<dbReference type="PANTHER" id="PTHR43283">
    <property type="entry name" value="BETA-LACTAMASE-RELATED"/>
    <property type="match status" value="1"/>
</dbReference>
<dbReference type="Pfam" id="PF00144">
    <property type="entry name" value="Beta-lactamase"/>
    <property type="match status" value="1"/>
</dbReference>
<gene>
    <name evidence="2" type="ORF">MJG50_07980</name>
</gene>
<protein>
    <submittedName>
        <fullName evidence="2">Beta-lactamase family protein</fullName>
    </submittedName>
</protein>
<name>A0AAW5E7Z4_9BACI</name>
<evidence type="ECO:0000313" key="3">
    <source>
        <dbReference type="Proteomes" id="UP001431131"/>
    </source>
</evidence>
<dbReference type="PANTHER" id="PTHR43283:SF7">
    <property type="entry name" value="BETA-LACTAMASE-RELATED DOMAIN-CONTAINING PROTEIN"/>
    <property type="match status" value="1"/>
</dbReference>
<dbReference type="InterPro" id="IPR012338">
    <property type="entry name" value="Beta-lactam/transpept-like"/>
</dbReference>
<dbReference type="SUPFAM" id="SSF56601">
    <property type="entry name" value="beta-lactamase/transpeptidase-like"/>
    <property type="match status" value="1"/>
</dbReference>
<evidence type="ECO:0000313" key="2">
    <source>
        <dbReference type="EMBL" id="MCH1625263.1"/>
    </source>
</evidence>
<dbReference type="Gene3D" id="3.40.710.10">
    <property type="entry name" value="DD-peptidase/beta-lactamase superfamily"/>
    <property type="match status" value="1"/>
</dbReference>